<feature type="chain" id="PRO_5018327906" description="Tetratricopeptide repeat and J domain-containing co-chaperone DNJ1" evidence="10">
    <location>
        <begin position="21"/>
        <end position="521"/>
    </location>
</feature>
<sequence>MFIKAAGLLALLLAPGIAIADPAINDHSDVPVQTLIDNANVLLAKGDMDGALDHFEAAIKRDPSNYLTIFKRGATYLSLGKQSQAEADFNAVLDLKPDWEAALVQRAKLRARVGDWDAAKKDYKAAGKSHDEDIKQLKHAEKAAKAAEKAESKKKYDECEEQASEAIKVAPAYLHMRRVRARCRLEKGEVSNAVGDLSHISAIDQSNTDTHIQIADLLFYSQNDPERALKQIKRCLHSDPESKPCKKVFRRIKNHSKAIKKIDDNFESKQFTSAGKLLAGHKDEPGLIAEVKEDVEELKKDNILNDKAPQELLAKLVEQACTAFTETKSIKKANTYCEEALQFNPDSIPALINKATRLIKEDEFDQAIAVLNKAHELDERNQVVREKLQQAQTLLRRSKQKDYYKVLGVHRDATEKEIKKAHRKLTLQYHPDKARDIPQEEAQKKMAQINEAYEVLSNPELKARFDAGDDPNDQTQQQGNPFGGGFPFGGQGGGNQFFFQQGFPGGGFPGGGSRGHNNFHF</sequence>
<dbReference type="Pfam" id="PF00226">
    <property type="entry name" value="DnaJ"/>
    <property type="match status" value="1"/>
</dbReference>
<evidence type="ECO:0000256" key="7">
    <source>
        <dbReference type="PROSITE-ProRule" id="PRU00339"/>
    </source>
</evidence>
<comment type="subcellular location">
    <subcellularLocation>
        <location evidence="1">Endoplasmic reticulum lumen</location>
    </subcellularLocation>
</comment>
<feature type="repeat" description="TPR" evidence="7">
    <location>
        <begin position="32"/>
        <end position="65"/>
    </location>
</feature>
<dbReference type="OrthoDB" id="1726119at2759"/>
<keyword evidence="4 7" id="KW-0802">TPR repeat</keyword>
<feature type="compositionally biased region" description="Gly residues" evidence="9">
    <location>
        <begin position="503"/>
        <end position="514"/>
    </location>
</feature>
<dbReference type="Pfam" id="PF13432">
    <property type="entry name" value="TPR_16"/>
    <property type="match status" value="1"/>
</dbReference>
<feature type="region of interest" description="Disordered" evidence="9">
    <location>
        <begin position="463"/>
        <end position="521"/>
    </location>
</feature>
<dbReference type="SMART" id="SM00271">
    <property type="entry name" value="DnaJ"/>
    <property type="match status" value="1"/>
</dbReference>
<dbReference type="InterPro" id="IPR051727">
    <property type="entry name" value="DnaJ_C3_Co-chaperones"/>
</dbReference>
<evidence type="ECO:0000256" key="2">
    <source>
        <dbReference type="ARBA" id="ARBA00022729"/>
    </source>
</evidence>
<dbReference type="PROSITE" id="PS50076">
    <property type="entry name" value="DNAJ_2"/>
    <property type="match status" value="1"/>
</dbReference>
<dbReference type="PANTHER" id="PTHR44140">
    <property type="entry name" value="LD25575P"/>
    <property type="match status" value="1"/>
</dbReference>
<evidence type="ECO:0000256" key="1">
    <source>
        <dbReference type="ARBA" id="ARBA00004319"/>
    </source>
</evidence>
<organism evidence="12 13">
    <name type="scientific">Ascobolus immersus RN42</name>
    <dbReference type="NCBI Taxonomy" id="1160509"/>
    <lineage>
        <taxon>Eukaryota</taxon>
        <taxon>Fungi</taxon>
        <taxon>Dikarya</taxon>
        <taxon>Ascomycota</taxon>
        <taxon>Pezizomycotina</taxon>
        <taxon>Pezizomycetes</taxon>
        <taxon>Pezizales</taxon>
        <taxon>Ascobolaceae</taxon>
        <taxon>Ascobolus</taxon>
    </lineage>
</organism>
<dbReference type="InterPro" id="IPR019734">
    <property type="entry name" value="TPR_rpt"/>
</dbReference>
<feature type="coiled-coil region" evidence="8">
    <location>
        <begin position="130"/>
        <end position="169"/>
    </location>
</feature>
<dbReference type="Proteomes" id="UP000275078">
    <property type="component" value="Unassembled WGS sequence"/>
</dbReference>
<keyword evidence="3" id="KW-0677">Repeat</keyword>
<feature type="domain" description="J" evidence="11">
    <location>
        <begin position="402"/>
        <end position="469"/>
    </location>
</feature>
<reference evidence="12 13" key="1">
    <citation type="journal article" date="2018" name="Nat. Ecol. Evol.">
        <title>Pezizomycetes genomes reveal the molecular basis of ectomycorrhizal truffle lifestyle.</title>
        <authorList>
            <person name="Murat C."/>
            <person name="Payen T."/>
            <person name="Noel B."/>
            <person name="Kuo A."/>
            <person name="Morin E."/>
            <person name="Chen J."/>
            <person name="Kohler A."/>
            <person name="Krizsan K."/>
            <person name="Balestrini R."/>
            <person name="Da Silva C."/>
            <person name="Montanini B."/>
            <person name="Hainaut M."/>
            <person name="Levati E."/>
            <person name="Barry K.W."/>
            <person name="Belfiori B."/>
            <person name="Cichocki N."/>
            <person name="Clum A."/>
            <person name="Dockter R.B."/>
            <person name="Fauchery L."/>
            <person name="Guy J."/>
            <person name="Iotti M."/>
            <person name="Le Tacon F."/>
            <person name="Lindquist E.A."/>
            <person name="Lipzen A."/>
            <person name="Malagnac F."/>
            <person name="Mello A."/>
            <person name="Molinier V."/>
            <person name="Miyauchi S."/>
            <person name="Poulain J."/>
            <person name="Riccioni C."/>
            <person name="Rubini A."/>
            <person name="Sitrit Y."/>
            <person name="Splivallo R."/>
            <person name="Traeger S."/>
            <person name="Wang M."/>
            <person name="Zifcakova L."/>
            <person name="Wipf D."/>
            <person name="Zambonelli A."/>
            <person name="Paolocci F."/>
            <person name="Nowrousian M."/>
            <person name="Ottonello S."/>
            <person name="Baldrian P."/>
            <person name="Spatafora J.W."/>
            <person name="Henrissat B."/>
            <person name="Nagy L.G."/>
            <person name="Aury J.M."/>
            <person name="Wincker P."/>
            <person name="Grigoriev I.V."/>
            <person name="Bonfante P."/>
            <person name="Martin F.M."/>
        </authorList>
    </citation>
    <scope>NUCLEOTIDE SEQUENCE [LARGE SCALE GENOMIC DNA]</scope>
    <source>
        <strain evidence="12 13">RN42</strain>
    </source>
</reference>
<keyword evidence="13" id="KW-1185">Reference proteome</keyword>
<feature type="repeat" description="TPR" evidence="7">
    <location>
        <begin position="66"/>
        <end position="99"/>
    </location>
</feature>
<feature type="compositionally biased region" description="Gly residues" evidence="9">
    <location>
        <begin position="481"/>
        <end position="495"/>
    </location>
</feature>
<evidence type="ECO:0000256" key="3">
    <source>
        <dbReference type="ARBA" id="ARBA00022737"/>
    </source>
</evidence>
<evidence type="ECO:0000256" key="10">
    <source>
        <dbReference type="SAM" id="SignalP"/>
    </source>
</evidence>
<dbReference type="SUPFAM" id="SSF48452">
    <property type="entry name" value="TPR-like"/>
    <property type="match status" value="2"/>
</dbReference>
<dbReference type="GO" id="GO:0034975">
    <property type="term" value="P:protein folding in endoplasmic reticulum"/>
    <property type="evidence" value="ECO:0007669"/>
    <property type="project" value="TreeGrafter"/>
</dbReference>
<dbReference type="FunFam" id="1.25.40.10:FF:000224">
    <property type="entry name" value="DnaJ and TPR domain protein"/>
    <property type="match status" value="1"/>
</dbReference>
<dbReference type="AlphaFoldDB" id="A0A3N4HQD8"/>
<evidence type="ECO:0000313" key="13">
    <source>
        <dbReference type="Proteomes" id="UP000275078"/>
    </source>
</evidence>
<evidence type="ECO:0000256" key="8">
    <source>
        <dbReference type="SAM" id="Coils"/>
    </source>
</evidence>
<dbReference type="GO" id="GO:0051087">
    <property type="term" value="F:protein-folding chaperone binding"/>
    <property type="evidence" value="ECO:0007669"/>
    <property type="project" value="TreeGrafter"/>
</dbReference>
<dbReference type="PRINTS" id="PR00625">
    <property type="entry name" value="JDOMAIN"/>
</dbReference>
<evidence type="ECO:0000256" key="5">
    <source>
        <dbReference type="ARBA" id="ARBA00022824"/>
    </source>
</evidence>
<keyword evidence="2 10" id="KW-0732">Signal</keyword>
<dbReference type="CDD" id="cd06257">
    <property type="entry name" value="DnaJ"/>
    <property type="match status" value="1"/>
</dbReference>
<proteinExistence type="predicted"/>
<dbReference type="InterPro" id="IPR011990">
    <property type="entry name" value="TPR-like_helical_dom_sf"/>
</dbReference>
<name>A0A3N4HQD8_ASCIM</name>
<dbReference type="Gene3D" id="1.25.40.10">
    <property type="entry name" value="Tetratricopeptide repeat domain"/>
    <property type="match status" value="1"/>
</dbReference>
<protein>
    <recommendedName>
        <fullName evidence="6">Tetratricopeptide repeat and J domain-containing co-chaperone DNJ1</fullName>
    </recommendedName>
</protein>
<dbReference type="InterPro" id="IPR001623">
    <property type="entry name" value="DnaJ_domain"/>
</dbReference>
<evidence type="ECO:0000256" key="9">
    <source>
        <dbReference type="SAM" id="MobiDB-lite"/>
    </source>
</evidence>
<evidence type="ECO:0000256" key="6">
    <source>
        <dbReference type="ARBA" id="ARBA00073740"/>
    </source>
</evidence>
<dbReference type="PANTHER" id="PTHR44140:SF2">
    <property type="entry name" value="LD25575P"/>
    <property type="match status" value="1"/>
</dbReference>
<dbReference type="GO" id="GO:0005788">
    <property type="term" value="C:endoplasmic reticulum lumen"/>
    <property type="evidence" value="ECO:0007669"/>
    <property type="project" value="UniProtKB-SubCell"/>
</dbReference>
<gene>
    <name evidence="12" type="ORF">BJ508DRAFT_242814</name>
</gene>
<evidence type="ECO:0000256" key="4">
    <source>
        <dbReference type="ARBA" id="ARBA00022803"/>
    </source>
</evidence>
<dbReference type="SMART" id="SM00028">
    <property type="entry name" value="TPR"/>
    <property type="match status" value="6"/>
</dbReference>
<dbReference type="GO" id="GO:0051787">
    <property type="term" value="F:misfolded protein binding"/>
    <property type="evidence" value="ECO:0007669"/>
    <property type="project" value="TreeGrafter"/>
</dbReference>
<dbReference type="EMBL" id="ML119752">
    <property type="protein sequence ID" value="RPA76045.1"/>
    <property type="molecule type" value="Genomic_DNA"/>
</dbReference>
<dbReference type="SUPFAM" id="SSF46565">
    <property type="entry name" value="Chaperone J-domain"/>
    <property type="match status" value="1"/>
</dbReference>
<keyword evidence="8" id="KW-0175">Coiled coil</keyword>
<feature type="coiled-coil region" evidence="8">
    <location>
        <begin position="374"/>
        <end position="401"/>
    </location>
</feature>
<accession>A0A3N4HQD8</accession>
<dbReference type="Gene3D" id="1.10.287.110">
    <property type="entry name" value="DnaJ domain"/>
    <property type="match status" value="1"/>
</dbReference>
<dbReference type="STRING" id="1160509.A0A3N4HQD8"/>
<evidence type="ECO:0000313" key="12">
    <source>
        <dbReference type="EMBL" id="RPA76045.1"/>
    </source>
</evidence>
<dbReference type="InterPro" id="IPR036869">
    <property type="entry name" value="J_dom_sf"/>
</dbReference>
<dbReference type="PROSITE" id="PS50005">
    <property type="entry name" value="TPR"/>
    <property type="match status" value="2"/>
</dbReference>
<feature type="signal peptide" evidence="10">
    <location>
        <begin position="1"/>
        <end position="20"/>
    </location>
</feature>
<keyword evidence="5" id="KW-0256">Endoplasmic reticulum</keyword>
<evidence type="ECO:0000259" key="11">
    <source>
        <dbReference type="PROSITE" id="PS50076"/>
    </source>
</evidence>